<dbReference type="EMBL" id="JMKJ01000499">
    <property type="protein sequence ID" value="KGG50811.1"/>
    <property type="molecule type" value="Genomic_DNA"/>
</dbReference>
<proteinExistence type="predicted"/>
<dbReference type="RefSeq" id="XP_013237256.1">
    <property type="nucleotide sequence ID" value="XM_013381802.1"/>
</dbReference>
<dbReference type="AlphaFoldDB" id="A0A098VSX7"/>
<comment type="caution">
    <text evidence="1">The sequence shown here is derived from an EMBL/GenBank/DDBJ whole genome shotgun (WGS) entry which is preliminary data.</text>
</comment>
<reference evidence="1 2" key="1">
    <citation type="submission" date="2014-04" db="EMBL/GenBank/DDBJ databases">
        <title>A new species of microsporidia sheds light on the evolution of extreme parasitism.</title>
        <authorList>
            <person name="Haag K.L."/>
            <person name="James T.Y."/>
            <person name="Larsson R."/>
            <person name="Schaer T.M."/>
            <person name="Refardt D."/>
            <person name="Pombert J.-F."/>
            <person name="Ebert D."/>
        </authorList>
    </citation>
    <scope>NUCLEOTIDE SEQUENCE [LARGE SCALE GENOMIC DNA]</scope>
    <source>
        <strain evidence="1 2">UGP3</strain>
        <tissue evidence="1">Spores</tissue>
    </source>
</reference>
<dbReference type="HOGENOM" id="CLU_1759254_0_0_1"/>
<dbReference type="GeneID" id="25260297"/>
<gene>
    <name evidence="1" type="ORF">DI09_54p30</name>
</gene>
<evidence type="ECO:0000313" key="2">
    <source>
        <dbReference type="Proteomes" id="UP000029725"/>
    </source>
</evidence>
<dbReference type="Proteomes" id="UP000029725">
    <property type="component" value="Unassembled WGS sequence"/>
</dbReference>
<protein>
    <submittedName>
        <fullName evidence="1">Uncharacterized protein</fullName>
    </submittedName>
</protein>
<accession>A0A098VSX7</accession>
<organism evidence="1 2">
    <name type="scientific">Mitosporidium daphniae</name>
    <dbReference type="NCBI Taxonomy" id="1485682"/>
    <lineage>
        <taxon>Eukaryota</taxon>
        <taxon>Fungi</taxon>
        <taxon>Fungi incertae sedis</taxon>
        <taxon>Microsporidia</taxon>
        <taxon>Mitosporidium</taxon>
    </lineage>
</organism>
<evidence type="ECO:0000313" key="1">
    <source>
        <dbReference type="EMBL" id="KGG50811.1"/>
    </source>
</evidence>
<dbReference type="VEuPathDB" id="MicrosporidiaDB:DI09_54p30"/>
<keyword evidence="2" id="KW-1185">Reference proteome</keyword>
<sequence>MKIDSLQTLALQLEVLVQLKECFLVFEEFRTCVAEAQQDGHCDSSDGDNVGGAADQKNRPVHSILDPLIFSSDAQKIFKGLSLLEKIVVAIEGSELSNVKSAVAKAKKYSFHVENFLMAEFIEAIQNVPMNFDWAKVDAYLSLAFRSP</sequence>
<name>A0A098VSX7_9MICR</name>